<feature type="compositionally biased region" description="Basic and acidic residues" evidence="6">
    <location>
        <begin position="36"/>
        <end position="46"/>
    </location>
</feature>
<evidence type="ECO:0000256" key="2">
    <source>
        <dbReference type="ARBA" id="ARBA00022475"/>
    </source>
</evidence>
<evidence type="ECO:0000256" key="3">
    <source>
        <dbReference type="ARBA" id="ARBA00022692"/>
    </source>
</evidence>
<reference evidence="8 9" key="1">
    <citation type="journal article" date="2009" name="Science">
        <title>Green evolution and dynamic adaptations revealed by genomes of the marine picoeukaryotes Micromonas.</title>
        <authorList>
            <person name="Worden A.Z."/>
            <person name="Lee J.H."/>
            <person name="Mock T."/>
            <person name="Rouze P."/>
            <person name="Simmons M.P."/>
            <person name="Aerts A.L."/>
            <person name="Allen A.E."/>
            <person name="Cuvelier M.L."/>
            <person name="Derelle E."/>
            <person name="Everett M.V."/>
            <person name="Foulon E."/>
            <person name="Grimwood J."/>
            <person name="Gundlach H."/>
            <person name="Henrissat B."/>
            <person name="Napoli C."/>
            <person name="McDonald S.M."/>
            <person name="Parker M.S."/>
            <person name="Rombauts S."/>
            <person name="Salamov A."/>
            <person name="Von Dassow P."/>
            <person name="Badger J.H."/>
            <person name="Coutinho P.M."/>
            <person name="Demir E."/>
            <person name="Dubchak I."/>
            <person name="Gentemann C."/>
            <person name="Eikrem W."/>
            <person name="Gready J.E."/>
            <person name="John U."/>
            <person name="Lanier W."/>
            <person name="Lindquist E.A."/>
            <person name="Lucas S."/>
            <person name="Mayer K.F."/>
            <person name="Moreau H."/>
            <person name="Not F."/>
            <person name="Otillar R."/>
            <person name="Panaud O."/>
            <person name="Pangilinan J."/>
            <person name="Paulsen I."/>
            <person name="Piegu B."/>
            <person name="Poliakov A."/>
            <person name="Robbens S."/>
            <person name="Schmutz J."/>
            <person name="Toulza E."/>
            <person name="Wyss T."/>
            <person name="Zelensky A."/>
            <person name="Zhou K."/>
            <person name="Armbrust E.V."/>
            <person name="Bhattacharya D."/>
            <person name="Goodenough U.W."/>
            <person name="Van de Peer Y."/>
            <person name="Grigoriev I.V."/>
        </authorList>
    </citation>
    <scope>NUCLEOTIDE SEQUENCE [LARGE SCALE GENOMIC DNA]</scope>
    <source>
        <strain evidence="8 9">CCMP1545</strain>
    </source>
</reference>
<keyword evidence="9" id="KW-1185">Reference proteome</keyword>
<proteinExistence type="predicted"/>
<dbReference type="Pfam" id="PF07681">
    <property type="entry name" value="DoxX"/>
    <property type="match status" value="1"/>
</dbReference>
<protein>
    <submittedName>
        <fullName evidence="8">Predicted protein</fullName>
    </submittedName>
</protein>
<keyword evidence="2" id="KW-1003">Cell membrane</keyword>
<dbReference type="PANTHER" id="PTHR33452">
    <property type="entry name" value="OXIDOREDUCTASE CATD-RELATED"/>
    <property type="match status" value="1"/>
</dbReference>
<dbReference type="EMBL" id="GG663750">
    <property type="protein sequence ID" value="EEH51708.1"/>
    <property type="molecule type" value="Genomic_DNA"/>
</dbReference>
<keyword evidence="4 7" id="KW-1133">Transmembrane helix</keyword>
<dbReference type="GeneID" id="9689527"/>
<dbReference type="OrthoDB" id="566921at2759"/>
<dbReference type="AlphaFoldDB" id="C1N8H7"/>
<sequence>MRSDDLLGRQPGVQTEQTLFETRNLIKRANRRQVDGYVEKIPRDTLRASSHSPSRPNPGNDPSRARAKGSHALDSDMAFAVAFAVASRAAVPAVDRSIARSSSSPREISSSASIAIRGVAPLPTRVVRRASGRARSLACRASVPREIGVLALRVTTGVFMVHNGLDKLADPEGFGKFVVEPYLGFLPHDDPLTWTNWAYLAAGAELAGAAGLTLGFLTRLSALTLTTTMGLAVYFHIAQSGLEGFPLAVVEKHQYAYETAALYAAVCFYFFCAGGGAVSVDNLTKKSED</sequence>
<evidence type="ECO:0000313" key="9">
    <source>
        <dbReference type="Proteomes" id="UP000001876"/>
    </source>
</evidence>
<feature type="region of interest" description="Disordered" evidence="6">
    <location>
        <begin position="36"/>
        <end position="70"/>
    </location>
</feature>
<dbReference type="GO" id="GO:0005886">
    <property type="term" value="C:plasma membrane"/>
    <property type="evidence" value="ECO:0007669"/>
    <property type="project" value="UniProtKB-SubCell"/>
</dbReference>
<evidence type="ECO:0000256" key="6">
    <source>
        <dbReference type="SAM" id="MobiDB-lite"/>
    </source>
</evidence>
<name>C1N8H7_MICPC</name>
<dbReference type="PANTHER" id="PTHR33452:SF1">
    <property type="entry name" value="INNER MEMBRANE PROTEIN YPHA-RELATED"/>
    <property type="match status" value="1"/>
</dbReference>
<evidence type="ECO:0000256" key="1">
    <source>
        <dbReference type="ARBA" id="ARBA00004651"/>
    </source>
</evidence>
<feature type="transmembrane region" description="Helical" evidence="7">
    <location>
        <begin position="260"/>
        <end position="280"/>
    </location>
</feature>
<feature type="transmembrane region" description="Helical" evidence="7">
    <location>
        <begin position="216"/>
        <end position="237"/>
    </location>
</feature>
<evidence type="ECO:0000256" key="4">
    <source>
        <dbReference type="ARBA" id="ARBA00022989"/>
    </source>
</evidence>
<dbReference type="Proteomes" id="UP000001876">
    <property type="component" value="Unassembled WGS sequence"/>
</dbReference>
<gene>
    <name evidence="8" type="ORF">MICPUCDRAFT_54089</name>
</gene>
<evidence type="ECO:0000256" key="7">
    <source>
        <dbReference type="SAM" id="Phobius"/>
    </source>
</evidence>
<accession>C1N8H7</accession>
<dbReference type="InterPro" id="IPR051907">
    <property type="entry name" value="DoxX-like_oxidoreductase"/>
</dbReference>
<comment type="subcellular location">
    <subcellularLocation>
        <location evidence="1">Cell membrane</location>
        <topology evidence="1">Multi-pass membrane protein</topology>
    </subcellularLocation>
</comment>
<dbReference type="KEGG" id="mpp:MICPUCDRAFT_54089"/>
<keyword evidence="5 7" id="KW-0472">Membrane</keyword>
<evidence type="ECO:0000313" key="8">
    <source>
        <dbReference type="EMBL" id="EEH51708.1"/>
    </source>
</evidence>
<organism evidence="9">
    <name type="scientific">Micromonas pusilla (strain CCMP1545)</name>
    <name type="common">Picoplanktonic green alga</name>
    <dbReference type="NCBI Taxonomy" id="564608"/>
    <lineage>
        <taxon>Eukaryota</taxon>
        <taxon>Viridiplantae</taxon>
        <taxon>Chlorophyta</taxon>
        <taxon>Mamiellophyceae</taxon>
        <taxon>Mamiellales</taxon>
        <taxon>Mamiellaceae</taxon>
        <taxon>Micromonas</taxon>
    </lineage>
</organism>
<dbReference type="InterPro" id="IPR032808">
    <property type="entry name" value="DoxX"/>
</dbReference>
<keyword evidence="3 7" id="KW-0812">Transmembrane</keyword>
<dbReference type="RefSeq" id="XP_003064086.1">
    <property type="nucleotide sequence ID" value="XM_003064040.1"/>
</dbReference>
<evidence type="ECO:0000256" key="5">
    <source>
        <dbReference type="ARBA" id="ARBA00023136"/>
    </source>
</evidence>